<dbReference type="eggNOG" id="ENOG502RR0Z">
    <property type="taxonomic scope" value="Eukaryota"/>
</dbReference>
<dbReference type="CTD" id="64232"/>
<dbReference type="InterPro" id="IPR007237">
    <property type="entry name" value="CD20-like"/>
</dbReference>
<feature type="transmembrane region" description="Helical" evidence="6">
    <location>
        <begin position="79"/>
        <end position="103"/>
    </location>
</feature>
<dbReference type="OrthoDB" id="10071849at2759"/>
<keyword evidence="8" id="KW-1185">Reference proteome</keyword>
<reference evidence="7" key="3">
    <citation type="submission" date="2025-09" db="UniProtKB">
        <authorList>
            <consortium name="Ensembl"/>
        </authorList>
    </citation>
    <scope>IDENTIFICATION</scope>
</reference>
<dbReference type="Ensembl" id="ENSPANT00000008373.3">
    <property type="protein sequence ID" value="ENSPANP00000001744.1"/>
    <property type="gene ID" value="ENSPANG00000009433.3"/>
</dbReference>
<organism evidence="7 8">
    <name type="scientific">Papio anubis</name>
    <name type="common">Olive baboon</name>
    <dbReference type="NCBI Taxonomy" id="9555"/>
    <lineage>
        <taxon>Eukaryota</taxon>
        <taxon>Metazoa</taxon>
        <taxon>Chordata</taxon>
        <taxon>Craniata</taxon>
        <taxon>Vertebrata</taxon>
        <taxon>Euteleostomi</taxon>
        <taxon>Mammalia</taxon>
        <taxon>Eutheria</taxon>
        <taxon>Euarchontoglires</taxon>
        <taxon>Primates</taxon>
        <taxon>Haplorrhini</taxon>
        <taxon>Catarrhini</taxon>
        <taxon>Cercopithecidae</taxon>
        <taxon>Cercopithecinae</taxon>
        <taxon>Papio</taxon>
    </lineage>
</organism>
<reference evidence="7" key="2">
    <citation type="submission" date="2025-08" db="UniProtKB">
        <authorList>
            <consortium name="Ensembl"/>
        </authorList>
    </citation>
    <scope>IDENTIFICATION</scope>
</reference>
<evidence type="ECO:0000256" key="5">
    <source>
        <dbReference type="ARBA" id="ARBA00023136"/>
    </source>
</evidence>
<evidence type="ECO:0000256" key="6">
    <source>
        <dbReference type="SAM" id="Phobius"/>
    </source>
</evidence>
<feature type="transmembrane region" description="Helical" evidence="6">
    <location>
        <begin position="161"/>
        <end position="180"/>
    </location>
</feature>
<dbReference type="OMA" id="LFGVMNF"/>
<proteinExistence type="inferred from homology"/>
<dbReference type="KEGG" id="panu:101012202"/>
<keyword evidence="4 6" id="KW-1133">Transmembrane helix</keyword>
<keyword evidence="5 6" id="KW-0472">Membrane</keyword>
<evidence type="ECO:0000313" key="7">
    <source>
        <dbReference type="Ensembl" id="ENSPANP00000001744.1"/>
    </source>
</evidence>
<dbReference type="PANTHER" id="PTHR23320">
    <property type="entry name" value="MEMBRANE-SPANNING 4-DOMAINS SUBFAMILY A MS4A -RELATED"/>
    <property type="match status" value="1"/>
</dbReference>
<dbReference type="STRING" id="9555.ENSPANP00000001744"/>
<keyword evidence="3 6" id="KW-0812">Transmembrane</keyword>
<evidence type="ECO:0000256" key="3">
    <source>
        <dbReference type="ARBA" id="ARBA00022692"/>
    </source>
</evidence>
<dbReference type="PANTHER" id="PTHR23320:SF54">
    <property type="entry name" value="MEMBRANE-SPANNING 4-DOMAINS SUBFAMILY A MEMBER 5"/>
    <property type="match status" value="1"/>
</dbReference>
<evidence type="ECO:0000256" key="2">
    <source>
        <dbReference type="ARBA" id="ARBA00009565"/>
    </source>
</evidence>
<dbReference type="AlphaFoldDB" id="A0A096MPS7"/>
<accession>A0A096MPS7</accession>
<dbReference type="GO" id="GO:0007166">
    <property type="term" value="P:cell surface receptor signaling pathway"/>
    <property type="evidence" value="ECO:0007669"/>
    <property type="project" value="TreeGrafter"/>
</dbReference>
<gene>
    <name evidence="7" type="primary">MS4A5</name>
</gene>
<dbReference type="InterPro" id="IPR030417">
    <property type="entry name" value="MS4A"/>
</dbReference>
<sequence>MDSSMAHSPVFLVFPPEITASEYESTELSTTTFSTQSPLQKLFATKMKIIGTIQILFGIMTFSFGIIFLFTLLKPYPRFPFIFLSGYPFWGSVLFINSGAFLIALKRKTTETLIILTRIMNFLSALGAIAGIILLTFGFMLDQNYICGYSHQNSQCNAVTVLFMGILIALMTFSIIELLISLPFSIVGCHSEDCDCEQCC</sequence>
<dbReference type="Pfam" id="PF04103">
    <property type="entry name" value="CD20"/>
    <property type="match status" value="1"/>
</dbReference>
<comment type="subcellular location">
    <subcellularLocation>
        <location evidence="1">Membrane</location>
        <topology evidence="1">Multi-pass membrane protein</topology>
    </subcellularLocation>
</comment>
<name>A0A096MPS7_PAPAN</name>
<dbReference type="HOGENOM" id="CLU_091032_5_0_1"/>
<comment type="similarity">
    <text evidence="2">Belongs to the MS4A family.</text>
</comment>
<evidence type="ECO:0000256" key="1">
    <source>
        <dbReference type="ARBA" id="ARBA00004141"/>
    </source>
</evidence>
<dbReference type="RefSeq" id="XP_003909815.1">
    <property type="nucleotide sequence ID" value="XM_003909766.5"/>
</dbReference>
<dbReference type="Bgee" id="ENSPANG00000009433">
    <property type="expression patterns" value="Expressed in testis"/>
</dbReference>
<dbReference type="GeneID" id="101012202"/>
<protein>
    <submittedName>
        <fullName evidence="7">Membrane spanning 4-domains A5</fullName>
    </submittedName>
</protein>
<evidence type="ECO:0000313" key="8">
    <source>
        <dbReference type="Proteomes" id="UP000028761"/>
    </source>
</evidence>
<reference evidence="7 8" key="1">
    <citation type="submission" date="2012-03" db="EMBL/GenBank/DDBJ databases">
        <title>Whole Genome Assembly of Papio anubis.</title>
        <authorList>
            <person name="Liu Y.L."/>
            <person name="Abraham K.A."/>
            <person name="Akbar H.A."/>
            <person name="Ali S.A."/>
            <person name="Anosike U.A."/>
            <person name="Aqrawi P.A."/>
            <person name="Arias F.A."/>
            <person name="Attaway T.A."/>
            <person name="Awwad R.A."/>
            <person name="Babu C.B."/>
            <person name="Bandaranaike D.B."/>
            <person name="Battles P.B."/>
            <person name="Bell A.B."/>
            <person name="Beltran B.B."/>
            <person name="Berhane-Mersha D.B."/>
            <person name="Bess C.B."/>
            <person name="Bickham C.B."/>
            <person name="Bolden T.B."/>
            <person name="Carter K.C."/>
            <person name="Chau D.C."/>
            <person name="Chavez A.C."/>
            <person name="Clerc-Blankenburg K.C."/>
            <person name="Coyle M.C."/>
            <person name="Dao M.D."/>
            <person name="Davila M.L.D."/>
            <person name="Davy-Carroll L.D."/>
            <person name="Denson S.D."/>
            <person name="Dinh H.D."/>
            <person name="Fernandez S.F."/>
            <person name="Fernando P.F."/>
            <person name="Forbes L.F."/>
            <person name="Francis C.F."/>
            <person name="Francisco L.F."/>
            <person name="Fu Q.F."/>
            <person name="Garcia-Iii R.G."/>
            <person name="Garrett T.G."/>
            <person name="Gross S.G."/>
            <person name="Gubbala S.G."/>
            <person name="Hirani K.H."/>
            <person name="Hogues M.H."/>
            <person name="Hollins B.H."/>
            <person name="Jackson L.J."/>
            <person name="Javaid M.J."/>
            <person name="Jhangiani S.J."/>
            <person name="Johnson A.J."/>
            <person name="Johnson B.J."/>
            <person name="Jones J.J."/>
            <person name="Joshi V.J."/>
            <person name="Kalu J.K."/>
            <person name="Khan N.K."/>
            <person name="Korchina V.K."/>
            <person name="Kovar C.K."/>
            <person name="Lago L.L."/>
            <person name="Lara F.L."/>
            <person name="Le T.-K.L."/>
            <person name="Lee S.L."/>
            <person name="Legall-Iii F.L."/>
            <person name="Lemon S.L."/>
            <person name="Liu J.L."/>
            <person name="Liu Y.-S.L."/>
            <person name="Liyanage D.L."/>
            <person name="Lopez J.L."/>
            <person name="Lorensuhewa L.L."/>
            <person name="Mata R.M."/>
            <person name="Mathew T.M."/>
            <person name="Mercado C.M."/>
            <person name="Mercado I.M."/>
            <person name="Morales K.M."/>
            <person name="Morgan M.M."/>
            <person name="Munidasa M.M."/>
            <person name="Ngo D.N."/>
            <person name="Nguyen L.N."/>
            <person name="Nguyen T.N."/>
            <person name="Nguyen N.N."/>
            <person name="Obregon M.O."/>
            <person name="Okwuonu G.O."/>
            <person name="Ongeri F.O."/>
            <person name="Onwere C.O."/>
            <person name="Osifeso I.O."/>
            <person name="Parra A.P."/>
            <person name="Patil S.P."/>
            <person name="Perez A.P."/>
            <person name="Perez Y.P."/>
            <person name="Pham C.P."/>
            <person name="Pu L.-L.P."/>
            <person name="Puazo M.P."/>
            <person name="Quiroz J.Q."/>
            <person name="Rouhana J.R."/>
            <person name="Ruiz M.R."/>
            <person name="Ruiz S.-J.R."/>
            <person name="Saada N.S."/>
            <person name="Santibanez J.S."/>
            <person name="Scheel M.S."/>
            <person name="Schneider B.S."/>
            <person name="Simmons D.S."/>
            <person name="Sisson I.S."/>
            <person name="Tang L.-Y.T."/>
            <person name="Thornton R.T."/>
            <person name="Tisius J.T."/>
            <person name="Toledanes G.T."/>
            <person name="Trejos Z.T."/>
            <person name="Usmani K.U."/>
            <person name="Varghese R.V."/>
            <person name="Vattathil S.V."/>
            <person name="Vee V.V."/>
            <person name="Walker D.W."/>
            <person name="Weissenberger G.W."/>
            <person name="White C.W."/>
            <person name="Williams A.W."/>
            <person name="Woodworth J.W."/>
            <person name="Wright R.W."/>
            <person name="Zhu Y.Z."/>
            <person name="Han Y.H."/>
            <person name="Newsham I.N."/>
            <person name="Nazareth L.N."/>
            <person name="Worley K.W."/>
            <person name="Muzny D.M."/>
            <person name="Rogers J.R."/>
            <person name="Gibbs R.G."/>
        </authorList>
    </citation>
    <scope>NUCLEOTIDE SEQUENCE [LARGE SCALE GENOMIC DNA]</scope>
</reference>
<dbReference type="GO" id="GO:0005886">
    <property type="term" value="C:plasma membrane"/>
    <property type="evidence" value="ECO:0007669"/>
    <property type="project" value="TreeGrafter"/>
</dbReference>
<feature type="transmembrane region" description="Helical" evidence="6">
    <location>
        <begin position="49"/>
        <end position="73"/>
    </location>
</feature>
<evidence type="ECO:0000256" key="4">
    <source>
        <dbReference type="ARBA" id="ARBA00022989"/>
    </source>
</evidence>
<dbReference type="GeneTree" id="ENSGT00940000162612"/>
<dbReference type="Proteomes" id="UP000028761">
    <property type="component" value="Chromosome 12"/>
</dbReference>
<feature type="transmembrane region" description="Helical" evidence="6">
    <location>
        <begin position="115"/>
        <end position="141"/>
    </location>
</feature>